<gene>
    <name evidence="1" type="primary">dndB</name>
    <name evidence="1" type="ORF">IAA07_11485</name>
</gene>
<dbReference type="NCBIfam" id="TIGR03187">
    <property type="entry name" value="DGQHR"/>
    <property type="match status" value="1"/>
</dbReference>
<reference evidence="1" key="2">
    <citation type="submission" date="2021-04" db="EMBL/GenBank/DDBJ databases">
        <authorList>
            <person name="Gilroy R."/>
        </authorList>
    </citation>
    <scope>NUCLEOTIDE SEQUENCE</scope>
    <source>
        <strain evidence="1">CHK178-16964</strain>
    </source>
</reference>
<protein>
    <submittedName>
        <fullName evidence="1">DNA sulfur modification protein DndB</fullName>
    </submittedName>
</protein>
<dbReference type="InterPro" id="IPR017601">
    <property type="entry name" value="DGQHR-contain_dom"/>
</dbReference>
<comment type="caution">
    <text evidence="1">The sequence shown here is derived from an EMBL/GenBank/DDBJ whole genome shotgun (WGS) entry which is preliminary data.</text>
</comment>
<sequence length="337" mass="37741">MDSAKFSFPAVKGIQANMEYYVTMVPLDCIPKLFTFKDENLAPEIRSQRTLNKARIPEMCNYILSNPTSYVFSALTASIDGDVIFEPSGENPDVGMLYISMCAKMLINDGQHRRAAIEAALKKNPDLKYEHISMVLYHDIGLKRSQQMFSDLNRFAIRPTQSLNILYDNRNSSSLLVKEVISDIPEFEKLIDKEHTSIPNRSIALFTLSAIYHGTLALIKGMDDKSAALSMATSFWQAVYQNMPEWKKVAAGDVKASVIRKESMSPLSITIRALGEVGNEMITNYPKSWASKLRALSSIDWSKSNPLWSEGIVVNGSVQLSHATQSMMVKVLKQKLV</sequence>
<dbReference type="InterPro" id="IPR017642">
    <property type="entry name" value="DNA_S_mod_DndB"/>
</dbReference>
<name>A0A9D2KQL4_9FIRM</name>
<evidence type="ECO:0000313" key="1">
    <source>
        <dbReference type="EMBL" id="HJA72176.1"/>
    </source>
</evidence>
<evidence type="ECO:0000313" key="2">
    <source>
        <dbReference type="Proteomes" id="UP000823900"/>
    </source>
</evidence>
<organism evidence="1 2">
    <name type="scientific">Candidatus Lachnoclostridium stercoravium</name>
    <dbReference type="NCBI Taxonomy" id="2838633"/>
    <lineage>
        <taxon>Bacteria</taxon>
        <taxon>Bacillati</taxon>
        <taxon>Bacillota</taxon>
        <taxon>Clostridia</taxon>
        <taxon>Lachnospirales</taxon>
        <taxon>Lachnospiraceae</taxon>
    </lineage>
</organism>
<dbReference type="Proteomes" id="UP000823900">
    <property type="component" value="Unassembled WGS sequence"/>
</dbReference>
<dbReference type="CDD" id="cd16412">
    <property type="entry name" value="dndB"/>
    <property type="match status" value="1"/>
</dbReference>
<accession>A0A9D2KQL4</accession>
<dbReference type="AlphaFoldDB" id="A0A9D2KQL4"/>
<reference evidence="1" key="1">
    <citation type="journal article" date="2021" name="PeerJ">
        <title>Extensive microbial diversity within the chicken gut microbiome revealed by metagenomics and culture.</title>
        <authorList>
            <person name="Gilroy R."/>
            <person name="Ravi A."/>
            <person name="Getino M."/>
            <person name="Pursley I."/>
            <person name="Horton D.L."/>
            <person name="Alikhan N.F."/>
            <person name="Baker D."/>
            <person name="Gharbi K."/>
            <person name="Hall N."/>
            <person name="Watson M."/>
            <person name="Adriaenssens E.M."/>
            <person name="Foster-Nyarko E."/>
            <person name="Jarju S."/>
            <person name="Secka A."/>
            <person name="Antonio M."/>
            <person name="Oren A."/>
            <person name="Chaudhuri R.R."/>
            <person name="La Ragione R."/>
            <person name="Hildebrand F."/>
            <person name="Pallen M.J."/>
        </authorList>
    </citation>
    <scope>NUCLEOTIDE SEQUENCE</scope>
    <source>
        <strain evidence="1">CHK178-16964</strain>
    </source>
</reference>
<dbReference type="NCBIfam" id="TIGR03233">
    <property type="entry name" value="DNA_S_dndB"/>
    <property type="match status" value="1"/>
</dbReference>
<dbReference type="Pfam" id="PF14072">
    <property type="entry name" value="DndB"/>
    <property type="match status" value="1"/>
</dbReference>
<dbReference type="EMBL" id="DWZA01000100">
    <property type="protein sequence ID" value="HJA72176.1"/>
    <property type="molecule type" value="Genomic_DNA"/>
</dbReference>
<proteinExistence type="predicted"/>